<dbReference type="PANTHER" id="PTHR34490">
    <property type="entry name" value="PROTEIN CBG12054-RELATED"/>
    <property type="match status" value="1"/>
</dbReference>
<dbReference type="RefSeq" id="XP_013394302.1">
    <property type="nucleotide sequence ID" value="XM_013538848.2"/>
</dbReference>
<dbReference type="GeneID" id="106161818"/>
<dbReference type="InterPro" id="IPR055284">
    <property type="entry name" value="Galaxin-like"/>
</dbReference>
<dbReference type="Pfam" id="PF24748">
    <property type="entry name" value="Galaxin_repeat"/>
    <property type="match status" value="2"/>
</dbReference>
<dbReference type="KEGG" id="lak:106161818"/>
<dbReference type="Proteomes" id="UP000085678">
    <property type="component" value="Unplaced"/>
</dbReference>
<organism evidence="2 3">
    <name type="scientific">Lingula anatina</name>
    <name type="common">Brachiopod</name>
    <name type="synonym">Lingula unguis</name>
    <dbReference type="NCBI Taxonomy" id="7574"/>
    <lineage>
        <taxon>Eukaryota</taxon>
        <taxon>Metazoa</taxon>
        <taxon>Spiralia</taxon>
        <taxon>Lophotrochozoa</taxon>
        <taxon>Brachiopoda</taxon>
        <taxon>Linguliformea</taxon>
        <taxon>Lingulata</taxon>
        <taxon>Lingulida</taxon>
        <taxon>Linguloidea</taxon>
        <taxon>Lingulidae</taxon>
        <taxon>Lingula</taxon>
    </lineage>
</organism>
<evidence type="ECO:0000313" key="2">
    <source>
        <dbReference type="Proteomes" id="UP000085678"/>
    </source>
</evidence>
<keyword evidence="2" id="KW-1185">Reference proteome</keyword>
<dbReference type="RefSeq" id="XP_013394303.1">
    <property type="nucleotide sequence ID" value="XM_013538849.2"/>
</dbReference>
<dbReference type="InterPro" id="IPR056601">
    <property type="entry name" value="Galaxin_dom"/>
</dbReference>
<gene>
    <name evidence="3 4" type="primary">LOC106161818</name>
</gene>
<feature type="domain" description="Galaxin-like repeats" evidence="1">
    <location>
        <begin position="184"/>
        <end position="306"/>
    </location>
</feature>
<dbReference type="PANTHER" id="PTHR34490:SF1">
    <property type="entry name" value="GALAXIN-LIKE"/>
    <property type="match status" value="1"/>
</dbReference>
<evidence type="ECO:0000313" key="4">
    <source>
        <dbReference type="RefSeq" id="XP_013394303.1"/>
    </source>
</evidence>
<feature type="domain" description="Galaxin-like repeats" evidence="1">
    <location>
        <begin position="67"/>
        <end position="179"/>
    </location>
</feature>
<evidence type="ECO:0000259" key="1">
    <source>
        <dbReference type="Pfam" id="PF24748"/>
    </source>
</evidence>
<dbReference type="OrthoDB" id="6136622at2759"/>
<evidence type="ECO:0000313" key="3">
    <source>
        <dbReference type="RefSeq" id="XP_013394302.1"/>
    </source>
</evidence>
<dbReference type="AlphaFoldDB" id="A0A1S3I7R8"/>
<accession>A0A1S3I7R8</accession>
<name>A0A1S3I7R8_LINAN</name>
<sequence length="449" mass="50276">MPPPDVVHLLESSTIVPLRFVTGSVEKSSLKHHQPRQLYAIELCMIQTIRFVAGGKLLNYSESSGQYGCCGNTVYDINTQLCCNSEQSYSPSIQLCCNDGVREGSSNTYGCCGKGLYRLRNEVCCNGKNHRLRSRRHKECCGREAFNPGYTKKCCHLENGSSRVYNSRRKSCCGGKLINGQLGCCGNNFFNKSNAVCCGNRVLSTNQPDIMDCCLDPENGIARLYNIYTQSCCRGHLHSRGFQQCGDSCFDPSQATCCRGVLHPGQGQGYDCCGTQLYNNTVDLCCMFVVHKNAKLQKSICSGRNIVESPRNRGSTESEHQDCPTRHADRQSLKKAFLSSSVVLQGKVAKRYSVPFSAVILKNVQMLFWMGHNSKPQLKKRIKVVTKDTCNCSTTLEPLKQKVLLIKKSNMSDFSTIFLGGKDFLLRRDQNVKRMIEWYKIKNAKKEIL</sequence>
<reference evidence="3 4" key="1">
    <citation type="submission" date="2025-04" db="UniProtKB">
        <authorList>
            <consortium name="RefSeq"/>
        </authorList>
    </citation>
    <scope>IDENTIFICATION</scope>
    <source>
        <tissue evidence="3 4">Gonads</tissue>
    </source>
</reference>
<protein>
    <submittedName>
        <fullName evidence="3 4">Galaxin-like</fullName>
    </submittedName>
</protein>
<proteinExistence type="predicted"/>